<proteinExistence type="predicted"/>
<evidence type="ECO:0000313" key="4">
    <source>
        <dbReference type="EMBL" id="KAE9400158.1"/>
    </source>
</evidence>
<accession>A0A6A4HS51</accession>
<dbReference type="Proteomes" id="UP000799118">
    <property type="component" value="Unassembled WGS sequence"/>
</dbReference>
<feature type="transmembrane region" description="Helical" evidence="2">
    <location>
        <begin position="205"/>
        <end position="227"/>
    </location>
</feature>
<organism evidence="4 5">
    <name type="scientific">Gymnopus androsaceus JB14</name>
    <dbReference type="NCBI Taxonomy" id="1447944"/>
    <lineage>
        <taxon>Eukaryota</taxon>
        <taxon>Fungi</taxon>
        <taxon>Dikarya</taxon>
        <taxon>Basidiomycota</taxon>
        <taxon>Agaricomycotina</taxon>
        <taxon>Agaricomycetes</taxon>
        <taxon>Agaricomycetidae</taxon>
        <taxon>Agaricales</taxon>
        <taxon>Marasmiineae</taxon>
        <taxon>Omphalotaceae</taxon>
        <taxon>Gymnopus</taxon>
    </lineage>
</organism>
<keyword evidence="2" id="KW-0472">Membrane</keyword>
<feature type="signal peptide" evidence="3">
    <location>
        <begin position="1"/>
        <end position="22"/>
    </location>
</feature>
<sequence>MFSPAWLLYSLLVSHSIDAAFSAQISAPTGAASPTVTGTWVLQKGDPPQASQGFIVQLLRDEPSGEKLEDDSTVGPQRMSTGTVELIATSTGTHRLQIVLPSPSSNFSGSSKHSTSQSIKSTSKPSSSVSSKTSTTTSTTESHASNPSTTLKNDVSSTSTSPSTFILPSSTTALDTLRTPNASSIATGSSIPADGAKLTTEKPNLIATILSVIFATILFIILLLVAVSADPSESSTIAQQWYNSSRSAPGDGTLSDFSTLAPSDSNTTTRWQKLKLGYRGGLFEKNLANIENDDSKEELTAVDGIHVGGPVPVIQVTSVTATNSSIVS</sequence>
<evidence type="ECO:0000256" key="1">
    <source>
        <dbReference type="SAM" id="MobiDB-lite"/>
    </source>
</evidence>
<dbReference type="EMBL" id="ML769460">
    <property type="protein sequence ID" value="KAE9400158.1"/>
    <property type="molecule type" value="Genomic_DNA"/>
</dbReference>
<keyword evidence="5" id="KW-1185">Reference proteome</keyword>
<dbReference type="OrthoDB" id="3047601at2759"/>
<dbReference type="AlphaFoldDB" id="A0A6A4HS51"/>
<name>A0A6A4HS51_9AGAR</name>
<reference evidence="4" key="1">
    <citation type="journal article" date="2019" name="Environ. Microbiol.">
        <title>Fungal ecological strategies reflected in gene transcription - a case study of two litter decomposers.</title>
        <authorList>
            <person name="Barbi F."/>
            <person name="Kohler A."/>
            <person name="Barry K."/>
            <person name="Baskaran P."/>
            <person name="Daum C."/>
            <person name="Fauchery L."/>
            <person name="Ihrmark K."/>
            <person name="Kuo A."/>
            <person name="LaButti K."/>
            <person name="Lipzen A."/>
            <person name="Morin E."/>
            <person name="Grigoriev I.V."/>
            <person name="Henrissat B."/>
            <person name="Lindahl B."/>
            <person name="Martin F."/>
        </authorList>
    </citation>
    <scope>NUCLEOTIDE SEQUENCE</scope>
    <source>
        <strain evidence="4">JB14</strain>
    </source>
</reference>
<protein>
    <submittedName>
        <fullName evidence="4">Uncharacterized protein</fullName>
    </submittedName>
</protein>
<evidence type="ECO:0000313" key="5">
    <source>
        <dbReference type="Proteomes" id="UP000799118"/>
    </source>
</evidence>
<feature type="compositionally biased region" description="Low complexity" evidence="1">
    <location>
        <begin position="102"/>
        <end position="142"/>
    </location>
</feature>
<keyword evidence="2" id="KW-1133">Transmembrane helix</keyword>
<feature type="chain" id="PRO_5025627466" evidence="3">
    <location>
        <begin position="23"/>
        <end position="328"/>
    </location>
</feature>
<keyword evidence="3" id="KW-0732">Signal</keyword>
<keyword evidence="2" id="KW-0812">Transmembrane</keyword>
<evidence type="ECO:0000256" key="3">
    <source>
        <dbReference type="SAM" id="SignalP"/>
    </source>
</evidence>
<gene>
    <name evidence="4" type="ORF">BT96DRAFT_919700</name>
</gene>
<evidence type="ECO:0000256" key="2">
    <source>
        <dbReference type="SAM" id="Phobius"/>
    </source>
</evidence>
<feature type="compositionally biased region" description="Polar residues" evidence="1">
    <location>
        <begin position="143"/>
        <end position="163"/>
    </location>
</feature>
<feature type="region of interest" description="Disordered" evidence="1">
    <location>
        <begin position="99"/>
        <end position="163"/>
    </location>
</feature>